<keyword evidence="1 4" id="KW-0808">Transferase</keyword>
<evidence type="ECO:0000313" key="4">
    <source>
        <dbReference type="EMBL" id="EFM01363.1"/>
    </source>
</evidence>
<comment type="caution">
    <text evidence="4">The sequence shown here is derived from an EMBL/GenBank/DDBJ whole genome shotgun (WGS) entry which is preliminary data.</text>
</comment>
<dbReference type="InterPro" id="IPR001296">
    <property type="entry name" value="Glyco_trans_1"/>
</dbReference>
<dbReference type="InterPro" id="IPR028098">
    <property type="entry name" value="Glyco_trans_4-like_N"/>
</dbReference>
<reference evidence="4" key="1">
    <citation type="submission" date="2010-07" db="EMBL/GenBank/DDBJ databases">
        <authorList>
            <person name="Muzny D."/>
            <person name="Qin X."/>
            <person name="Deng J."/>
            <person name="Jiang H."/>
            <person name="Liu Y."/>
            <person name="Qu J."/>
            <person name="Song X.-Z."/>
            <person name="Zhang L."/>
            <person name="Thornton R."/>
            <person name="Coyle M."/>
            <person name="Francisco L."/>
            <person name="Jackson L."/>
            <person name="Javaid M."/>
            <person name="Korchina V."/>
            <person name="Kovar C."/>
            <person name="Mata R."/>
            <person name="Mathew T."/>
            <person name="Ngo R."/>
            <person name="Nguyen L."/>
            <person name="Nguyen N."/>
            <person name="Okwuonu G."/>
            <person name="Ongeri F."/>
            <person name="Pham C."/>
            <person name="Simmons D."/>
            <person name="Wilczek-Boney K."/>
            <person name="Hale W."/>
            <person name="Jakkamsetti A."/>
            <person name="Pham P."/>
            <person name="Ruth R."/>
            <person name="San Lucas F."/>
            <person name="Warren J."/>
            <person name="Zhang J."/>
            <person name="Zhao Z."/>
            <person name="Zhou C."/>
            <person name="Zhu D."/>
            <person name="Lee S."/>
            <person name="Bess C."/>
            <person name="Blankenburg K."/>
            <person name="Forbes L."/>
            <person name="Fu Q."/>
            <person name="Gubbala S."/>
            <person name="Hirani K."/>
            <person name="Jayaseelan J.C."/>
            <person name="Lara F."/>
            <person name="Munidasa M."/>
            <person name="Palculict T."/>
            <person name="Patil S."/>
            <person name="Pu L.-L."/>
            <person name="Saada N."/>
            <person name="Tang L."/>
            <person name="Weissenberger G."/>
            <person name="Zhu Y."/>
            <person name="Hemphill L."/>
            <person name="Shang Y."/>
            <person name="Youmans B."/>
            <person name="Ayvaz T."/>
            <person name="Ross M."/>
            <person name="Santibanez J."/>
            <person name="Aqrawi P."/>
            <person name="Gross S."/>
            <person name="Joshi V."/>
            <person name="Fowler G."/>
            <person name="Nazareth L."/>
            <person name="Reid J."/>
            <person name="Worley K."/>
            <person name="Petrosino J."/>
            <person name="Highlander S."/>
            <person name="Gibbs R."/>
        </authorList>
    </citation>
    <scope>NUCLEOTIDE SEQUENCE [LARGE SCALE GENOMIC DNA]</scope>
    <source>
        <strain evidence="4">DSM 16973</strain>
    </source>
</reference>
<dbReference type="EC" id="2.4.-.-" evidence="4"/>
<dbReference type="Proteomes" id="UP000004394">
    <property type="component" value="Unassembled WGS sequence"/>
</dbReference>
<dbReference type="eggNOG" id="COG0438">
    <property type="taxonomic scope" value="Bacteria"/>
</dbReference>
<dbReference type="GO" id="GO:0016757">
    <property type="term" value="F:glycosyltransferase activity"/>
    <property type="evidence" value="ECO:0007669"/>
    <property type="project" value="UniProtKB-KW"/>
</dbReference>
<dbReference type="Pfam" id="PF13439">
    <property type="entry name" value="Glyco_transf_4"/>
    <property type="match status" value="1"/>
</dbReference>
<dbReference type="CDD" id="cd03809">
    <property type="entry name" value="GT4_MtfB-like"/>
    <property type="match status" value="1"/>
</dbReference>
<evidence type="ECO:0000256" key="1">
    <source>
        <dbReference type="ARBA" id="ARBA00022679"/>
    </source>
</evidence>
<organism evidence="4 5">
    <name type="scientific">Hoylesella marshii DSM 16973 = JCM 13450</name>
    <dbReference type="NCBI Taxonomy" id="862515"/>
    <lineage>
        <taxon>Bacteria</taxon>
        <taxon>Pseudomonadati</taxon>
        <taxon>Bacteroidota</taxon>
        <taxon>Bacteroidia</taxon>
        <taxon>Bacteroidales</taxon>
        <taxon>Prevotellaceae</taxon>
        <taxon>Hoylesella</taxon>
    </lineage>
</organism>
<dbReference type="BioCyc" id="PMAR862515-HMP:GMOO-1774-MONOMER"/>
<feature type="domain" description="Glycosyl transferase family 1" evidence="2">
    <location>
        <begin position="203"/>
        <end position="350"/>
    </location>
</feature>
<feature type="domain" description="Glycosyltransferase subfamily 4-like N-terminal" evidence="3">
    <location>
        <begin position="17"/>
        <end position="176"/>
    </location>
</feature>
<dbReference type="Pfam" id="PF00534">
    <property type="entry name" value="Glycos_transf_1"/>
    <property type="match status" value="1"/>
</dbReference>
<evidence type="ECO:0000313" key="5">
    <source>
        <dbReference type="Proteomes" id="UP000004394"/>
    </source>
</evidence>
<dbReference type="PANTHER" id="PTHR46401:SF2">
    <property type="entry name" value="GLYCOSYLTRANSFERASE WBBK-RELATED"/>
    <property type="match status" value="1"/>
</dbReference>
<gene>
    <name evidence="4" type="ORF">HMPREF0658_1749</name>
</gene>
<name>E0NU96_9BACT</name>
<evidence type="ECO:0000259" key="3">
    <source>
        <dbReference type="Pfam" id="PF13439"/>
    </source>
</evidence>
<dbReference type="PANTHER" id="PTHR46401">
    <property type="entry name" value="GLYCOSYLTRANSFERASE WBBK-RELATED"/>
    <property type="match status" value="1"/>
</dbReference>
<dbReference type="STRING" id="862515.HMPREF0658_1749"/>
<dbReference type="EMBL" id="AEEI01000051">
    <property type="protein sequence ID" value="EFM01363.1"/>
    <property type="molecule type" value="Genomic_DNA"/>
</dbReference>
<proteinExistence type="predicted"/>
<dbReference type="RefSeq" id="WP_006949990.1">
    <property type="nucleotide sequence ID" value="NZ_GL397214.1"/>
</dbReference>
<dbReference type="Gene3D" id="3.40.50.2000">
    <property type="entry name" value="Glycogen Phosphorylase B"/>
    <property type="match status" value="2"/>
</dbReference>
<dbReference type="AlphaFoldDB" id="E0NU96"/>
<keyword evidence="5" id="KW-1185">Reference proteome</keyword>
<accession>E0NU96</accession>
<evidence type="ECO:0000259" key="2">
    <source>
        <dbReference type="Pfam" id="PF00534"/>
    </source>
</evidence>
<dbReference type="HOGENOM" id="CLU_009583_27_6_10"/>
<sequence>MMKIGYDAKRIVRNGTGLGSYGRTLINALSASEPELNLYLYAPDRGREELRNQIQMRENVQMIFAEHLHWRLQKDYWRTRGIVKELVNDGIDLFHGLSGELPSGLRRADIRSVATIHDLIFLRHPEYYNRIDVMIYAHKFRRTCREADRIIAISECTKRDILAFSDFPEERIDVVYQSCGLRFGEPANDESLSAVRRKYHLPSRYVLNVGTIEERKNVLQAVMALEKLPADVSLVVVGRSTNYAQRVLKYASKHGLSERVRMIHGLADEELPCIYQMAEAFVYPSRYEGFGIPIIEAIQSGLPVAACTGSCLEEAGGPDCLYVDPDDANGLAAAIGQLLKGSAGREERIARSRDYVRRFENADVARQIKAVYEKLRPTVGEHDYRQPNISR</sequence>
<protein>
    <submittedName>
        <fullName evidence="4">Glycosyltransferase, group 1 family protein</fullName>
        <ecNumber evidence="4">2.4.-.-</ecNumber>
    </submittedName>
</protein>
<dbReference type="SUPFAM" id="SSF53756">
    <property type="entry name" value="UDP-Glycosyltransferase/glycogen phosphorylase"/>
    <property type="match status" value="1"/>
</dbReference>
<keyword evidence="4" id="KW-0328">Glycosyltransferase</keyword>